<dbReference type="InterPro" id="IPR001296">
    <property type="entry name" value="Glyco_trans_1"/>
</dbReference>
<dbReference type="EMBL" id="JAABOQ010000008">
    <property type="protein sequence ID" value="NER18910.1"/>
    <property type="molecule type" value="Genomic_DNA"/>
</dbReference>
<keyword evidence="4" id="KW-1185">Reference proteome</keyword>
<gene>
    <name evidence="3" type="ORF">GWK10_16975</name>
</gene>
<feature type="domain" description="Glycosyl transferase family 1" evidence="1">
    <location>
        <begin position="227"/>
        <end position="363"/>
    </location>
</feature>
<sequence length="394" mass="45603">MRILQVNKYMKIVGGAETYMFNLASVLAKKGIEVEFWGMEDDNNKVPDTHNCFARGIDFKTTKGLKSKVKESTNVIYSKQNKRRLSIILDEFKPDIVHIHNFNFQLTPSILSEIKKRDIKIVYTIHDSQLACPNHRLYIPHKNKVCTKCLHGKYYHASINKCFDQSFSKSVIGMAESYLHHNILNSYNKYFDAIISPSNFFKNIIQPKLDKEITRLPYCVPKQDFKTITERKDYVLYFGRVSKEKGLEKIVDLFNKMNYKLKVVGKGDLAIQPSDNIEVLGPKYGSELIDLVANAKFTIHPSIWYDNFPMSVLESLMLGTPVIASNHSGFQEMANDVNGYLVDFKSDEIYDELKRIVLENKYLDNEQIAIEAEKKYNEEDHFVKISKIYNDLLC</sequence>
<dbReference type="SUPFAM" id="SSF53756">
    <property type="entry name" value="UDP-Glycosyltransferase/glycogen phosphorylase"/>
    <property type="match status" value="1"/>
</dbReference>
<proteinExistence type="predicted"/>
<dbReference type="Pfam" id="PF00534">
    <property type="entry name" value="Glycos_transf_1"/>
    <property type="match status" value="1"/>
</dbReference>
<organism evidence="3 4">
    <name type="scientific">Spongiivirga citrea</name>
    <dbReference type="NCBI Taxonomy" id="1481457"/>
    <lineage>
        <taxon>Bacteria</taxon>
        <taxon>Pseudomonadati</taxon>
        <taxon>Bacteroidota</taxon>
        <taxon>Flavobacteriia</taxon>
        <taxon>Flavobacteriales</taxon>
        <taxon>Flavobacteriaceae</taxon>
        <taxon>Spongiivirga</taxon>
    </lineage>
</organism>
<dbReference type="Gene3D" id="3.40.50.2000">
    <property type="entry name" value="Glycogen Phosphorylase B"/>
    <property type="match status" value="2"/>
</dbReference>
<dbReference type="Proteomes" id="UP000474296">
    <property type="component" value="Unassembled WGS sequence"/>
</dbReference>
<dbReference type="CDD" id="cd03801">
    <property type="entry name" value="GT4_PimA-like"/>
    <property type="match status" value="1"/>
</dbReference>
<reference evidence="3 4" key="1">
    <citation type="submission" date="2020-01" db="EMBL/GenBank/DDBJ databases">
        <title>Spongiivirga citrea KCTC 32990T.</title>
        <authorList>
            <person name="Wang G."/>
        </authorList>
    </citation>
    <scope>NUCLEOTIDE SEQUENCE [LARGE SCALE GENOMIC DNA]</scope>
    <source>
        <strain evidence="3 4">KCTC 32990</strain>
    </source>
</reference>
<dbReference type="AlphaFoldDB" id="A0A6M0CYS6"/>
<evidence type="ECO:0000259" key="1">
    <source>
        <dbReference type="Pfam" id="PF00534"/>
    </source>
</evidence>
<accession>A0A6M0CYS6</accession>
<evidence type="ECO:0000313" key="4">
    <source>
        <dbReference type="Proteomes" id="UP000474296"/>
    </source>
</evidence>
<evidence type="ECO:0000259" key="2">
    <source>
        <dbReference type="Pfam" id="PF13439"/>
    </source>
</evidence>
<protein>
    <submittedName>
        <fullName evidence="3">Glycosyltransferase</fullName>
    </submittedName>
</protein>
<dbReference type="Pfam" id="PF13439">
    <property type="entry name" value="Glyco_transf_4"/>
    <property type="match status" value="1"/>
</dbReference>
<dbReference type="RefSeq" id="WP_164033597.1">
    <property type="nucleotide sequence ID" value="NZ_JAABOQ010000008.1"/>
</dbReference>
<dbReference type="InterPro" id="IPR028098">
    <property type="entry name" value="Glyco_trans_4-like_N"/>
</dbReference>
<dbReference type="GO" id="GO:0016757">
    <property type="term" value="F:glycosyltransferase activity"/>
    <property type="evidence" value="ECO:0007669"/>
    <property type="project" value="InterPro"/>
</dbReference>
<name>A0A6M0CYS6_9FLAO</name>
<evidence type="ECO:0000313" key="3">
    <source>
        <dbReference type="EMBL" id="NER18910.1"/>
    </source>
</evidence>
<dbReference type="PANTHER" id="PTHR12526">
    <property type="entry name" value="GLYCOSYLTRANSFERASE"/>
    <property type="match status" value="1"/>
</dbReference>
<feature type="domain" description="Glycosyltransferase subfamily 4-like N-terminal" evidence="2">
    <location>
        <begin position="13"/>
        <end position="207"/>
    </location>
</feature>
<keyword evidence="3" id="KW-0808">Transferase</keyword>
<comment type="caution">
    <text evidence="3">The sequence shown here is derived from an EMBL/GenBank/DDBJ whole genome shotgun (WGS) entry which is preliminary data.</text>
</comment>